<evidence type="ECO:0000256" key="2">
    <source>
        <dbReference type="ARBA" id="ARBA00023235"/>
    </source>
</evidence>
<sequence>MLKHNSRIISVLGRNARTLAQSKNPHRDASSTPKKQNRLPAAYYRGGTSRAIIFHQRDLPPERQDWEGIFCGVIGSPDGNGRQLDGLGGGISSLSKVCVVGPSTHALADVNYTFAAIAIRGRDVDYSSNCGNMTSAIGPFAIDTGLVECRAREGDVTVRIHNTNTGKIIHATFPVVDGEAAADGEFSIDGVTGTAAKIELAFVDPGGSVTGKLLPTGNLTDVLDGIVVTCLDVGNPAVFVQAADLDVDGTILPEDMDSSTILLQRLDSIRRKAAVAMGISQDETSAPGSIPKIAIVSKSKSHKLLSGEQLDGSAVDLVVRALSVGQPHRAVPITLALATAAAANLPGSVVHKNVASARVDSDGITLGHPSGRIMVGAKFDAQGSLTHGTVFRTARKLMDGNVYWK</sequence>
<dbReference type="GO" id="GO:0016853">
    <property type="term" value="F:isomerase activity"/>
    <property type="evidence" value="ECO:0007669"/>
    <property type="project" value="UniProtKB-KW"/>
</dbReference>
<comment type="caution">
    <text evidence="4">The sequence shown here is derived from an EMBL/GenBank/DDBJ whole genome shotgun (WGS) entry which is preliminary data.</text>
</comment>
<accession>A0ABR4P655</accession>
<comment type="similarity">
    <text evidence="1">Belongs to the PrpF family.</text>
</comment>
<dbReference type="Gene3D" id="3.10.310.10">
    <property type="entry name" value="Diaminopimelate Epimerase, Chain A, domain 1"/>
    <property type="match status" value="2"/>
</dbReference>
<dbReference type="InterPro" id="IPR007400">
    <property type="entry name" value="PrpF-like"/>
</dbReference>
<keyword evidence="5" id="KW-1185">Reference proteome</keyword>
<keyword evidence="2 4" id="KW-0413">Isomerase</keyword>
<dbReference type="Pfam" id="PF04303">
    <property type="entry name" value="PrpF"/>
    <property type="match status" value="1"/>
</dbReference>
<evidence type="ECO:0000313" key="5">
    <source>
        <dbReference type="Proteomes" id="UP001629113"/>
    </source>
</evidence>
<name>A0ABR4P655_9HELO</name>
<feature type="region of interest" description="Disordered" evidence="3">
    <location>
        <begin position="17"/>
        <end position="37"/>
    </location>
</feature>
<dbReference type="PANTHER" id="PTHR43709:SF2">
    <property type="entry name" value="DUF453 DOMAIN PROTEIN (AFU_ORTHOLOGUE AFUA_6G00360)"/>
    <property type="match status" value="1"/>
</dbReference>
<protein>
    <submittedName>
        <fullName evidence="4">3-methylitaconate isomerase</fullName>
    </submittedName>
</protein>
<evidence type="ECO:0000256" key="3">
    <source>
        <dbReference type="SAM" id="MobiDB-lite"/>
    </source>
</evidence>
<evidence type="ECO:0000256" key="1">
    <source>
        <dbReference type="ARBA" id="ARBA00007673"/>
    </source>
</evidence>
<dbReference type="PANTHER" id="PTHR43709">
    <property type="entry name" value="ACONITATE ISOMERASE-RELATED"/>
    <property type="match status" value="1"/>
</dbReference>
<organism evidence="4 5">
    <name type="scientific">Phlyctema vagabunda</name>
    <dbReference type="NCBI Taxonomy" id="108571"/>
    <lineage>
        <taxon>Eukaryota</taxon>
        <taxon>Fungi</taxon>
        <taxon>Dikarya</taxon>
        <taxon>Ascomycota</taxon>
        <taxon>Pezizomycotina</taxon>
        <taxon>Leotiomycetes</taxon>
        <taxon>Helotiales</taxon>
        <taxon>Dermateaceae</taxon>
        <taxon>Phlyctema</taxon>
    </lineage>
</organism>
<dbReference type="SUPFAM" id="SSF54506">
    <property type="entry name" value="Diaminopimelate epimerase-like"/>
    <property type="match status" value="2"/>
</dbReference>
<dbReference type="EMBL" id="JBFCZG010000008">
    <property type="protein sequence ID" value="KAL3418784.1"/>
    <property type="molecule type" value="Genomic_DNA"/>
</dbReference>
<evidence type="ECO:0000313" key="4">
    <source>
        <dbReference type="EMBL" id="KAL3418784.1"/>
    </source>
</evidence>
<dbReference type="Proteomes" id="UP001629113">
    <property type="component" value="Unassembled WGS sequence"/>
</dbReference>
<reference evidence="4 5" key="1">
    <citation type="submission" date="2024-06" db="EMBL/GenBank/DDBJ databases">
        <title>Complete genome of Phlyctema vagabunda strain 19-DSS-EL-015.</title>
        <authorList>
            <person name="Fiorenzani C."/>
        </authorList>
    </citation>
    <scope>NUCLEOTIDE SEQUENCE [LARGE SCALE GENOMIC DNA]</scope>
    <source>
        <strain evidence="4 5">19-DSS-EL-015</strain>
    </source>
</reference>
<proteinExistence type="inferred from homology"/>
<gene>
    <name evidence="4" type="ORF">PVAG01_09005</name>
</gene>